<evidence type="ECO:0000256" key="6">
    <source>
        <dbReference type="SAM" id="MobiDB-lite"/>
    </source>
</evidence>
<evidence type="ECO:0000256" key="4">
    <source>
        <dbReference type="ARBA" id="ARBA00021735"/>
    </source>
</evidence>
<dbReference type="InterPro" id="IPR029068">
    <property type="entry name" value="Glyas_Bleomycin-R_OHBP_Dase"/>
</dbReference>
<evidence type="ECO:0000259" key="7">
    <source>
        <dbReference type="Pfam" id="PF18029"/>
    </source>
</evidence>
<keyword evidence="5 8" id="KW-0456">Lyase</keyword>
<dbReference type="Gene3D" id="3.10.180.10">
    <property type="entry name" value="2,3-Dihydroxybiphenyl 1,2-Dioxygenase, domain 1"/>
    <property type="match status" value="1"/>
</dbReference>
<accession>A0A9X2D5J5</accession>
<comment type="catalytic activity">
    <reaction evidence="1">
        <text>(4aS,6R)-4a-hydroxy-L-erythro-5,6,7,8-tetrahydrobiopterin = (6R)-L-erythro-6,7-dihydrobiopterin + H2O</text>
        <dbReference type="Rhea" id="RHEA:11920"/>
        <dbReference type="ChEBI" id="CHEBI:15377"/>
        <dbReference type="ChEBI" id="CHEBI:15642"/>
        <dbReference type="ChEBI" id="CHEBI:43120"/>
        <dbReference type="EC" id="4.2.1.96"/>
    </reaction>
</comment>
<evidence type="ECO:0000313" key="9">
    <source>
        <dbReference type="Proteomes" id="UP001139485"/>
    </source>
</evidence>
<dbReference type="GO" id="GO:0008124">
    <property type="term" value="F:4-alpha-hydroxytetrahydrobiopterin dehydratase activity"/>
    <property type="evidence" value="ECO:0007669"/>
    <property type="project" value="UniProtKB-EC"/>
</dbReference>
<dbReference type="SUPFAM" id="SSF55248">
    <property type="entry name" value="PCD-like"/>
    <property type="match status" value="1"/>
</dbReference>
<dbReference type="InterPro" id="IPR036428">
    <property type="entry name" value="PCD_sf"/>
</dbReference>
<dbReference type="Pfam" id="PF01329">
    <property type="entry name" value="Pterin_4a"/>
    <property type="match status" value="1"/>
</dbReference>
<dbReference type="RefSeq" id="WP_250055546.1">
    <property type="nucleotide sequence ID" value="NZ_JAMJPH010000025.1"/>
</dbReference>
<evidence type="ECO:0000256" key="5">
    <source>
        <dbReference type="ARBA" id="ARBA00023239"/>
    </source>
</evidence>
<dbReference type="EMBL" id="JAMOIL010000005">
    <property type="protein sequence ID" value="MCM0619736.1"/>
    <property type="molecule type" value="Genomic_DNA"/>
</dbReference>
<dbReference type="PANTHER" id="PTHR35908">
    <property type="entry name" value="HYPOTHETICAL FUSION PROTEIN"/>
    <property type="match status" value="1"/>
</dbReference>
<evidence type="ECO:0000256" key="1">
    <source>
        <dbReference type="ARBA" id="ARBA00001554"/>
    </source>
</evidence>
<sequence>MSGAGEQPGATGHPVPEEREVWSTTQVDEAGLSGWRPLLGRLRVRYLTQDFATGAAFVAELARLADAADHHPDVDLRYGHVEVGLVSHDVGGLTVRDVMLAREVSELAAEMGVVAAPVSLRVLELALDTWDAEEVAPFWAAVLDGVLERVEHEDGVELQVVDPGGTLPTVWFQPCDRPRARSAPAQRWHADVRVPPEVVRERIDAALAAGGTMVSDEEAPAFWVLADPQGNQACLTTWHGRGE</sequence>
<dbReference type="PANTHER" id="PTHR35908:SF1">
    <property type="entry name" value="CONSERVED PROTEIN"/>
    <property type="match status" value="1"/>
</dbReference>
<feature type="domain" description="Glyoxalase-like" evidence="7">
    <location>
        <begin position="125"/>
        <end position="236"/>
    </location>
</feature>
<dbReference type="InterPro" id="IPR041581">
    <property type="entry name" value="Glyoxalase_6"/>
</dbReference>
<dbReference type="InterPro" id="IPR001533">
    <property type="entry name" value="Pterin_deHydtase"/>
</dbReference>
<evidence type="ECO:0000256" key="2">
    <source>
        <dbReference type="ARBA" id="ARBA00006472"/>
    </source>
</evidence>
<protein>
    <recommendedName>
        <fullName evidence="4">Putative pterin-4-alpha-carbinolamine dehydratase</fullName>
        <ecNumber evidence="3">4.2.1.96</ecNumber>
    </recommendedName>
</protein>
<dbReference type="EC" id="4.2.1.96" evidence="3"/>
<dbReference type="Proteomes" id="UP001139485">
    <property type="component" value="Unassembled WGS sequence"/>
</dbReference>
<dbReference type="Gene3D" id="3.30.1360.20">
    <property type="entry name" value="Transcriptional coactivator/pterin dehydratase"/>
    <property type="match status" value="1"/>
</dbReference>
<comment type="similarity">
    <text evidence="2">Belongs to the pterin-4-alpha-carbinolamine dehydratase family.</text>
</comment>
<comment type="caution">
    <text evidence="8">The sequence shown here is derived from an EMBL/GenBank/DDBJ whole genome shotgun (WGS) entry which is preliminary data.</text>
</comment>
<evidence type="ECO:0000313" key="8">
    <source>
        <dbReference type="EMBL" id="MCM0619736.1"/>
    </source>
</evidence>
<evidence type="ECO:0000256" key="3">
    <source>
        <dbReference type="ARBA" id="ARBA00013252"/>
    </source>
</evidence>
<gene>
    <name evidence="8" type="ORF">M8330_05445</name>
</gene>
<keyword evidence="9" id="KW-1185">Reference proteome</keyword>
<feature type="region of interest" description="Disordered" evidence="6">
    <location>
        <begin position="1"/>
        <end position="23"/>
    </location>
</feature>
<organism evidence="8 9">
    <name type="scientific">Nocardioides bruguierae</name>
    <dbReference type="NCBI Taxonomy" id="2945102"/>
    <lineage>
        <taxon>Bacteria</taxon>
        <taxon>Bacillati</taxon>
        <taxon>Actinomycetota</taxon>
        <taxon>Actinomycetes</taxon>
        <taxon>Propionibacteriales</taxon>
        <taxon>Nocardioidaceae</taxon>
        <taxon>Nocardioides</taxon>
    </lineage>
</organism>
<reference evidence="8" key="1">
    <citation type="submission" date="2022-05" db="EMBL/GenBank/DDBJ databases">
        <authorList>
            <person name="Tuo L."/>
        </authorList>
    </citation>
    <scope>NUCLEOTIDE SEQUENCE</scope>
    <source>
        <strain evidence="8">BSK12Z-4</strain>
    </source>
</reference>
<dbReference type="GO" id="GO:0006729">
    <property type="term" value="P:tetrahydrobiopterin biosynthetic process"/>
    <property type="evidence" value="ECO:0007669"/>
    <property type="project" value="InterPro"/>
</dbReference>
<proteinExistence type="inferred from homology"/>
<dbReference type="AlphaFoldDB" id="A0A9X2D5J5"/>
<dbReference type="Pfam" id="PF18029">
    <property type="entry name" value="Glyoxalase_6"/>
    <property type="match status" value="1"/>
</dbReference>
<dbReference type="SUPFAM" id="SSF54593">
    <property type="entry name" value="Glyoxalase/Bleomycin resistance protein/Dihydroxybiphenyl dioxygenase"/>
    <property type="match status" value="1"/>
</dbReference>
<dbReference type="CDD" id="cd00488">
    <property type="entry name" value="PCD_DCoH"/>
    <property type="match status" value="1"/>
</dbReference>
<name>A0A9X2D5J5_9ACTN</name>